<keyword evidence="8" id="KW-1185">Reference proteome</keyword>
<evidence type="ECO:0000256" key="3">
    <source>
        <dbReference type="ARBA" id="ARBA00022989"/>
    </source>
</evidence>
<evidence type="ECO:0000256" key="4">
    <source>
        <dbReference type="ARBA" id="ARBA00023136"/>
    </source>
</evidence>
<dbReference type="GO" id="GO:0016020">
    <property type="term" value="C:membrane"/>
    <property type="evidence" value="ECO:0007669"/>
    <property type="project" value="UniProtKB-SubCell"/>
</dbReference>
<evidence type="ECO:0000313" key="7">
    <source>
        <dbReference type="EMBL" id="KAJ9150885.1"/>
    </source>
</evidence>
<feature type="transmembrane region" description="Helical" evidence="5">
    <location>
        <begin position="6"/>
        <end position="22"/>
    </location>
</feature>
<dbReference type="InterPro" id="IPR026841">
    <property type="entry name" value="Aur1/Ipt1"/>
</dbReference>
<comment type="subcellular location">
    <subcellularLocation>
        <location evidence="1">Membrane</location>
        <topology evidence="1">Multi-pass membrane protein</topology>
    </subcellularLocation>
</comment>
<protein>
    <submittedName>
        <fullName evidence="7">Integral membrane protein</fullName>
    </submittedName>
</protein>
<dbReference type="Proteomes" id="UP001174694">
    <property type="component" value="Unassembled WGS sequence"/>
</dbReference>
<evidence type="ECO:0000256" key="2">
    <source>
        <dbReference type="ARBA" id="ARBA00022692"/>
    </source>
</evidence>
<accession>A0AA38RUL3</accession>
<evidence type="ECO:0000256" key="5">
    <source>
        <dbReference type="SAM" id="Phobius"/>
    </source>
</evidence>
<dbReference type="InterPro" id="IPR052185">
    <property type="entry name" value="IPC_Synthase-Related"/>
</dbReference>
<sequence>MAFKNVVEPGFIVFAFTVGALINRRRTYRDTDDLEARAPLIDRRTSADTFSYTRFLKSWPQRVISELDLDRKHNDNWASRFLAKFPFLMEIWYWNWTYWSYQLMRALSAKLIRGNKAVFALAESHAIKILHLEQALGIDIEQRFQQYILTKHPWLMSILANVYYSHISLGICFIIYTYTFLPPQTFQRIRRTIAVDNYIAFVILTLWRCAPPRLLPPEYGFVDVLHKSANQGTAWNNNSFQLTIAAMPSLHCGTAFFLAFCMVRYSPHRILRILAPLWPAAMIVTIIATANHFVLDAVVGTMVPFLGWRLNRVVLIFEPWEDWLFSLLRIEKPIRSSGTETPIKDATEPYD</sequence>
<evidence type="ECO:0000313" key="8">
    <source>
        <dbReference type="Proteomes" id="UP001174694"/>
    </source>
</evidence>
<feature type="transmembrane region" description="Helical" evidence="5">
    <location>
        <begin position="240"/>
        <end position="261"/>
    </location>
</feature>
<keyword evidence="3 5" id="KW-1133">Transmembrane helix</keyword>
<organism evidence="7 8">
    <name type="scientific">Pleurostoma richardsiae</name>
    <dbReference type="NCBI Taxonomy" id="41990"/>
    <lineage>
        <taxon>Eukaryota</taxon>
        <taxon>Fungi</taxon>
        <taxon>Dikarya</taxon>
        <taxon>Ascomycota</taxon>
        <taxon>Pezizomycotina</taxon>
        <taxon>Sordariomycetes</taxon>
        <taxon>Sordariomycetidae</taxon>
        <taxon>Calosphaeriales</taxon>
        <taxon>Pleurostomataceae</taxon>
        <taxon>Pleurostoma</taxon>
    </lineage>
</organism>
<dbReference type="AlphaFoldDB" id="A0AA38RUL3"/>
<gene>
    <name evidence="7" type="ORF">NKR23_g3528</name>
</gene>
<dbReference type="PANTHER" id="PTHR31310:SF16">
    <property type="entry name" value="INOSITOLPHOSPHOTRANSFERASE AUR1_IPT1 DOMAIN-CONTAINING PROTEIN"/>
    <property type="match status" value="1"/>
</dbReference>
<dbReference type="PANTHER" id="PTHR31310">
    <property type="match status" value="1"/>
</dbReference>
<feature type="transmembrane region" description="Helical" evidence="5">
    <location>
        <begin position="273"/>
        <end position="295"/>
    </location>
</feature>
<comment type="caution">
    <text evidence="7">The sequence shown here is derived from an EMBL/GenBank/DDBJ whole genome shotgun (WGS) entry which is preliminary data.</text>
</comment>
<feature type="domain" description="Inositolphosphotransferase Aur1/Ipt1" evidence="6">
    <location>
        <begin position="128"/>
        <end position="308"/>
    </location>
</feature>
<feature type="transmembrane region" description="Helical" evidence="5">
    <location>
        <begin position="163"/>
        <end position="181"/>
    </location>
</feature>
<evidence type="ECO:0000256" key="1">
    <source>
        <dbReference type="ARBA" id="ARBA00004141"/>
    </source>
</evidence>
<evidence type="ECO:0000259" key="6">
    <source>
        <dbReference type="Pfam" id="PF14378"/>
    </source>
</evidence>
<reference evidence="7" key="1">
    <citation type="submission" date="2022-07" db="EMBL/GenBank/DDBJ databases">
        <title>Fungi with potential for degradation of polypropylene.</title>
        <authorList>
            <person name="Gostincar C."/>
        </authorList>
    </citation>
    <scope>NUCLEOTIDE SEQUENCE</scope>
    <source>
        <strain evidence="7">EXF-13308</strain>
    </source>
</reference>
<proteinExistence type="predicted"/>
<dbReference type="CDD" id="cd03386">
    <property type="entry name" value="PAP2_Aur1_like"/>
    <property type="match status" value="1"/>
</dbReference>
<keyword evidence="4 5" id="KW-0472">Membrane</keyword>
<dbReference type="Pfam" id="PF14378">
    <property type="entry name" value="PAP2_3"/>
    <property type="match status" value="1"/>
</dbReference>
<dbReference type="EMBL" id="JANBVO010000007">
    <property type="protein sequence ID" value="KAJ9150885.1"/>
    <property type="molecule type" value="Genomic_DNA"/>
</dbReference>
<keyword evidence="2 5" id="KW-0812">Transmembrane</keyword>
<name>A0AA38RUL3_9PEZI</name>